<name>A0A382ZDP2_9ZZZZ</name>
<organism evidence="2">
    <name type="scientific">marine metagenome</name>
    <dbReference type="NCBI Taxonomy" id="408172"/>
    <lineage>
        <taxon>unclassified sequences</taxon>
        <taxon>metagenomes</taxon>
        <taxon>ecological metagenomes</taxon>
    </lineage>
</organism>
<sequence length="77" mass="8891">MINVNNLSSSEITALNRVREPGIDQVLKVLQDQLDETKQKLVYANEMDIIHRLQGRAEAFEDLLKAIEESQKVVRER</sequence>
<reference evidence="2" key="1">
    <citation type="submission" date="2018-05" db="EMBL/GenBank/DDBJ databases">
        <authorList>
            <person name="Lanie J.A."/>
            <person name="Ng W.-L."/>
            <person name="Kazmierczak K.M."/>
            <person name="Andrzejewski T.M."/>
            <person name="Davidsen T.M."/>
            <person name="Wayne K.J."/>
            <person name="Tettelin H."/>
            <person name="Glass J.I."/>
            <person name="Rusch D."/>
            <person name="Podicherti R."/>
            <person name="Tsui H.-C.T."/>
            <person name="Winkler M.E."/>
        </authorList>
    </citation>
    <scope>NUCLEOTIDE SEQUENCE</scope>
</reference>
<proteinExistence type="predicted"/>
<evidence type="ECO:0000313" key="2">
    <source>
        <dbReference type="EMBL" id="SVD93523.1"/>
    </source>
</evidence>
<dbReference type="AlphaFoldDB" id="A0A382ZDP2"/>
<protein>
    <submittedName>
        <fullName evidence="2">Uncharacterized protein</fullName>
    </submittedName>
</protein>
<accession>A0A382ZDP2</accession>
<gene>
    <name evidence="2" type="ORF">METZ01_LOCUS446377</name>
</gene>
<feature type="coiled-coil region" evidence="1">
    <location>
        <begin position="27"/>
        <end position="70"/>
    </location>
</feature>
<keyword evidence="1" id="KW-0175">Coiled coil</keyword>
<evidence type="ECO:0000256" key="1">
    <source>
        <dbReference type="SAM" id="Coils"/>
    </source>
</evidence>
<dbReference type="EMBL" id="UINC01183003">
    <property type="protein sequence ID" value="SVD93523.1"/>
    <property type="molecule type" value="Genomic_DNA"/>
</dbReference>